<dbReference type="OrthoDB" id="455798at2759"/>
<organism evidence="1 2">
    <name type="scientific">Symbiodinium microadriaticum</name>
    <name type="common">Dinoflagellate</name>
    <name type="synonym">Zooxanthella microadriatica</name>
    <dbReference type="NCBI Taxonomy" id="2951"/>
    <lineage>
        <taxon>Eukaryota</taxon>
        <taxon>Sar</taxon>
        <taxon>Alveolata</taxon>
        <taxon>Dinophyceae</taxon>
        <taxon>Suessiales</taxon>
        <taxon>Symbiodiniaceae</taxon>
        <taxon>Symbiodinium</taxon>
    </lineage>
</organism>
<reference evidence="1 2" key="1">
    <citation type="submission" date="2016-02" db="EMBL/GenBank/DDBJ databases">
        <title>Genome analysis of coral dinoflagellate symbionts highlights evolutionary adaptations to a symbiotic lifestyle.</title>
        <authorList>
            <person name="Aranda M."/>
            <person name="Li Y."/>
            <person name="Liew Y.J."/>
            <person name="Baumgarten S."/>
            <person name="Simakov O."/>
            <person name="Wilson M."/>
            <person name="Piel J."/>
            <person name="Ashoor H."/>
            <person name="Bougouffa S."/>
            <person name="Bajic V.B."/>
            <person name="Ryu T."/>
            <person name="Ravasi T."/>
            <person name="Bayer T."/>
            <person name="Micklem G."/>
            <person name="Kim H."/>
            <person name="Bhak J."/>
            <person name="Lajeunesse T.C."/>
            <person name="Voolstra C.R."/>
        </authorList>
    </citation>
    <scope>NUCLEOTIDE SEQUENCE [LARGE SCALE GENOMIC DNA]</scope>
    <source>
        <strain evidence="1 2">CCMP2467</strain>
    </source>
</reference>
<evidence type="ECO:0000313" key="1">
    <source>
        <dbReference type="EMBL" id="OLP94276.1"/>
    </source>
</evidence>
<accession>A0A1Q9DGF8</accession>
<proteinExistence type="predicted"/>
<comment type="caution">
    <text evidence="1">The sequence shown here is derived from an EMBL/GenBank/DDBJ whole genome shotgun (WGS) entry which is preliminary data.</text>
</comment>
<protein>
    <submittedName>
        <fullName evidence="1">Uncharacterized protein</fullName>
    </submittedName>
</protein>
<gene>
    <name evidence="1" type="ORF">AK812_SmicGene23721</name>
</gene>
<dbReference type="Proteomes" id="UP000186817">
    <property type="component" value="Unassembled WGS sequence"/>
</dbReference>
<sequence length="278" mass="31168">MDPASESTEFEVNEKLCEKGDCPQSTAQVTVKECVVVPMLEDKMRKKLAPGHFWEDDKDCKYVTLPLAMVISEHGKCLSASAGANLTEKCNPTAVNCGHTTACNKCWILQRATENSVFTGWKLKTACGGLRPPKEMAKVMAELGLKLQKAKFLTMDADGELKYTDEYGTDQDRQVWNLTPTEVDSKVDEVQLHEKMYNKPFLLENMASERFLLHERPPLTEDTSRSDPINTYMAELPQKETMPMPFKNEGAEELPERAEVWILRIVAEPIAAKAHAAA</sequence>
<name>A0A1Q9DGF8_SYMMI</name>
<dbReference type="EMBL" id="LSRX01000549">
    <property type="protein sequence ID" value="OLP94276.1"/>
    <property type="molecule type" value="Genomic_DNA"/>
</dbReference>
<evidence type="ECO:0000313" key="2">
    <source>
        <dbReference type="Proteomes" id="UP000186817"/>
    </source>
</evidence>
<keyword evidence="2" id="KW-1185">Reference proteome</keyword>
<dbReference type="AlphaFoldDB" id="A0A1Q9DGF8"/>